<gene>
    <name evidence="2" type="ORF">FAGAP_429</name>
</gene>
<dbReference type="EMBL" id="LUFC02000028">
    <property type="protein sequence ID" value="KAF4503275.1"/>
    <property type="molecule type" value="Genomic_DNA"/>
</dbReference>
<dbReference type="AlphaFoldDB" id="A0A9P5BMW9"/>
<dbReference type="Proteomes" id="UP000737391">
    <property type="component" value="Unassembled WGS sequence"/>
</dbReference>
<organism evidence="2 3">
    <name type="scientific">Fusarium agapanthi</name>
    <dbReference type="NCBI Taxonomy" id="1803897"/>
    <lineage>
        <taxon>Eukaryota</taxon>
        <taxon>Fungi</taxon>
        <taxon>Dikarya</taxon>
        <taxon>Ascomycota</taxon>
        <taxon>Pezizomycotina</taxon>
        <taxon>Sordariomycetes</taxon>
        <taxon>Hypocreomycetidae</taxon>
        <taxon>Hypocreales</taxon>
        <taxon>Nectriaceae</taxon>
        <taxon>Fusarium</taxon>
        <taxon>Fusarium fujikuroi species complex</taxon>
    </lineage>
</organism>
<dbReference type="InterPro" id="IPR036188">
    <property type="entry name" value="FAD/NAD-bd_sf"/>
</dbReference>
<evidence type="ECO:0000313" key="2">
    <source>
        <dbReference type="EMBL" id="KAF4503275.1"/>
    </source>
</evidence>
<keyword evidence="3" id="KW-1185">Reference proteome</keyword>
<comment type="caution">
    <text evidence="2">The sequence shown here is derived from an EMBL/GenBank/DDBJ whole genome shotgun (WGS) entry which is preliminary data.</text>
</comment>
<dbReference type="Gene3D" id="3.50.50.60">
    <property type="entry name" value="FAD/NAD(P)-binding domain"/>
    <property type="match status" value="1"/>
</dbReference>
<sequence>MIRQRAKSFEVRADAQDDFNQHTQKVMQDMVWTGTCRSWYKQGTSGKVTGLWPGSSLHYIQVLAEDRWEDYEWTHESERYSYWSHGLSWIEEPGLDPLGATKQNMIEAMTTLPKKDSDLSFYLWESDTLPETCFPSGCSEEIAQDGGDLVWKNVLQTATSVDVDNHAAVACITVPV</sequence>
<protein>
    <submittedName>
        <fullName evidence="2">Sterigmatocystin biosynthesis monooxygenase stcW</fullName>
    </submittedName>
</protein>
<keyword evidence="2" id="KW-0503">Monooxygenase</keyword>
<dbReference type="GO" id="GO:0004497">
    <property type="term" value="F:monooxygenase activity"/>
    <property type="evidence" value="ECO:0007669"/>
    <property type="project" value="UniProtKB-KW"/>
</dbReference>
<keyword evidence="2" id="KW-0560">Oxidoreductase</keyword>
<dbReference type="PANTHER" id="PTHR42877:SF4">
    <property type="entry name" value="FAD_NAD(P)-BINDING DOMAIN-CONTAINING PROTEIN-RELATED"/>
    <property type="match status" value="1"/>
</dbReference>
<dbReference type="OrthoDB" id="74360at2759"/>
<reference evidence="2" key="1">
    <citation type="submission" date="2020-01" db="EMBL/GenBank/DDBJ databases">
        <title>Identification and distribution of gene clusters putatively required for synthesis of sphingolipid metabolism inhibitors in phylogenetically diverse species of the filamentous fungus Fusarium.</title>
        <authorList>
            <person name="Kim H.-S."/>
            <person name="Busman M."/>
            <person name="Brown D.W."/>
            <person name="Divon H."/>
            <person name="Uhlig S."/>
            <person name="Proctor R.H."/>
        </authorList>
    </citation>
    <scope>NUCLEOTIDE SEQUENCE</scope>
    <source>
        <strain evidence="2">NRRL 31653</strain>
    </source>
</reference>
<dbReference type="InterPro" id="IPR051209">
    <property type="entry name" value="FAD-bind_Monooxygenase_sf"/>
</dbReference>
<evidence type="ECO:0000256" key="1">
    <source>
        <dbReference type="ARBA" id="ARBA00010139"/>
    </source>
</evidence>
<evidence type="ECO:0000313" key="3">
    <source>
        <dbReference type="Proteomes" id="UP000737391"/>
    </source>
</evidence>
<proteinExistence type="inferred from homology"/>
<dbReference type="PANTHER" id="PTHR42877">
    <property type="entry name" value="L-ORNITHINE N(5)-MONOOXYGENASE-RELATED"/>
    <property type="match status" value="1"/>
</dbReference>
<comment type="similarity">
    <text evidence="1">Belongs to the FAD-binding monooxygenase family.</text>
</comment>
<accession>A0A9P5BMW9</accession>
<name>A0A9P5BMW9_9HYPO</name>